<dbReference type="PANTHER" id="PTHR37534">
    <property type="entry name" value="TRANSCRIPTIONAL ACTIVATOR PROTEIN UGA3"/>
    <property type="match status" value="1"/>
</dbReference>
<dbReference type="GO" id="GO:0045944">
    <property type="term" value="P:positive regulation of transcription by RNA polymerase II"/>
    <property type="evidence" value="ECO:0007669"/>
    <property type="project" value="TreeGrafter"/>
</dbReference>
<dbReference type="InterPro" id="IPR021858">
    <property type="entry name" value="Fun_TF"/>
</dbReference>
<gene>
    <name evidence="5" type="ORF">CPLU01_11357</name>
</gene>
<name>A0A8H6K1T1_9PEZI</name>
<feature type="compositionally biased region" description="Basic residues" evidence="3">
    <location>
        <begin position="100"/>
        <end position="109"/>
    </location>
</feature>
<feature type="region of interest" description="Disordered" evidence="3">
    <location>
        <begin position="1"/>
        <end position="34"/>
    </location>
</feature>
<evidence type="ECO:0000313" key="5">
    <source>
        <dbReference type="EMBL" id="KAF6823497.1"/>
    </source>
</evidence>
<dbReference type="SMART" id="SM00066">
    <property type="entry name" value="GAL4"/>
    <property type="match status" value="1"/>
</dbReference>
<protein>
    <recommendedName>
        <fullName evidence="4">Zn(2)-C6 fungal-type domain-containing protein</fullName>
    </recommendedName>
</protein>
<dbReference type="GO" id="GO:0008270">
    <property type="term" value="F:zinc ion binding"/>
    <property type="evidence" value="ECO:0007669"/>
    <property type="project" value="InterPro"/>
</dbReference>
<comment type="subcellular location">
    <subcellularLocation>
        <location evidence="1">Nucleus</location>
    </subcellularLocation>
</comment>
<feature type="domain" description="Zn(2)-C6 fungal-type" evidence="4">
    <location>
        <begin position="36"/>
        <end position="64"/>
    </location>
</feature>
<keyword evidence="6" id="KW-1185">Reference proteome</keyword>
<evidence type="ECO:0000259" key="4">
    <source>
        <dbReference type="PROSITE" id="PS50048"/>
    </source>
</evidence>
<dbReference type="PANTHER" id="PTHR37534:SF48">
    <property type="entry name" value="FINGER DOMAIN PROTEIN, PUTATIVE-RELATED"/>
    <property type="match status" value="1"/>
</dbReference>
<dbReference type="CDD" id="cd00067">
    <property type="entry name" value="GAL4"/>
    <property type="match status" value="1"/>
</dbReference>
<dbReference type="SUPFAM" id="SSF57701">
    <property type="entry name" value="Zn2/Cys6 DNA-binding domain"/>
    <property type="match status" value="1"/>
</dbReference>
<dbReference type="InterPro" id="IPR036864">
    <property type="entry name" value="Zn2-C6_fun-type_DNA-bd_sf"/>
</dbReference>
<feature type="region of interest" description="Disordered" evidence="3">
    <location>
        <begin position="79"/>
        <end position="122"/>
    </location>
</feature>
<dbReference type="GO" id="GO:0000981">
    <property type="term" value="F:DNA-binding transcription factor activity, RNA polymerase II-specific"/>
    <property type="evidence" value="ECO:0007669"/>
    <property type="project" value="InterPro"/>
</dbReference>
<evidence type="ECO:0000256" key="1">
    <source>
        <dbReference type="ARBA" id="ARBA00004123"/>
    </source>
</evidence>
<sequence>MTSKALLSPPSSSSPPSSLSASPVSPPEAPPTDRHRCWECQRRRLVCDAVRPVCNKCRAAHIVCPGYDDKKPLTWLAPGKVTCRQPRRKSDKTKASSPKKTIKDKKQKPKKEPELAEKPKKGTDGAEVVFHAPLRTDVCDVYDAVQYCELPDNIVFFPYTSLGHRTSVSNVFVEAVPMKIVRYIPTAIAHNLVSVVFQHRVCAQTSWKIDCPSIKHAQARLHHHRGIAIRALNEDIKNEKTQSSDIVLTGVIMLLNSEIQSCLSPYWRHHVNGLLAMLKCRGGAAGWVKSMAPMKGILLSFLISATMANTTSPAYDHVRIAPHEELMDLARDIYPLGLHPSNPIPMPLFLEIIRINNIRDQVSNGWMDKPSARAVAEDIIRQIEAFDAKEHSREGFYEDIAYNELLGLMFQSATAVFCVSALQSVSALPANSHRLTVMRTAHSNRLYFLLEESRKHPVFQKSLQWPLLVAGVEAGLRVDKRRAVAEHYVRQSTDVGTPLPMHAMGVLRTFWDGERTDWDGCFDKPYAFVS</sequence>
<dbReference type="InterPro" id="IPR001138">
    <property type="entry name" value="Zn2Cys6_DnaBD"/>
</dbReference>
<dbReference type="AlphaFoldDB" id="A0A8H6K1T1"/>
<dbReference type="Proteomes" id="UP000654918">
    <property type="component" value="Unassembled WGS sequence"/>
</dbReference>
<feature type="compositionally biased region" description="Low complexity" evidence="3">
    <location>
        <begin position="1"/>
        <end position="23"/>
    </location>
</feature>
<proteinExistence type="predicted"/>
<dbReference type="GO" id="GO:0005634">
    <property type="term" value="C:nucleus"/>
    <property type="evidence" value="ECO:0007669"/>
    <property type="project" value="UniProtKB-SubCell"/>
</dbReference>
<dbReference type="PROSITE" id="PS50048">
    <property type="entry name" value="ZN2_CY6_FUNGAL_2"/>
    <property type="match status" value="1"/>
</dbReference>
<accession>A0A8H6K1T1</accession>
<evidence type="ECO:0000313" key="6">
    <source>
        <dbReference type="Proteomes" id="UP000654918"/>
    </source>
</evidence>
<keyword evidence="2" id="KW-0539">Nucleus</keyword>
<reference evidence="5" key="1">
    <citation type="journal article" date="2020" name="Phytopathology">
        <title>Genome Sequence Resources of Colletotrichum truncatum, C. plurivorum, C. musicola, and C. sojae: Four Species Pathogenic to Soybean (Glycine max).</title>
        <authorList>
            <person name="Rogerio F."/>
            <person name="Boufleur T.R."/>
            <person name="Ciampi-Guillardi M."/>
            <person name="Sukno S.A."/>
            <person name="Thon M.R."/>
            <person name="Massola Junior N.S."/>
            <person name="Baroncelli R."/>
        </authorList>
    </citation>
    <scope>NUCLEOTIDE SEQUENCE</scope>
    <source>
        <strain evidence="5">LFN00145</strain>
    </source>
</reference>
<evidence type="ECO:0000256" key="3">
    <source>
        <dbReference type="SAM" id="MobiDB-lite"/>
    </source>
</evidence>
<evidence type="ECO:0000256" key="2">
    <source>
        <dbReference type="ARBA" id="ARBA00023242"/>
    </source>
</evidence>
<dbReference type="EMBL" id="WIGO01000211">
    <property type="protein sequence ID" value="KAF6823497.1"/>
    <property type="molecule type" value="Genomic_DNA"/>
</dbReference>
<dbReference type="GO" id="GO:0000976">
    <property type="term" value="F:transcription cis-regulatory region binding"/>
    <property type="evidence" value="ECO:0007669"/>
    <property type="project" value="TreeGrafter"/>
</dbReference>
<feature type="compositionally biased region" description="Basic and acidic residues" evidence="3">
    <location>
        <begin position="110"/>
        <end position="122"/>
    </location>
</feature>
<dbReference type="Pfam" id="PF11951">
    <property type="entry name" value="Fungal_trans_2"/>
    <property type="match status" value="1"/>
</dbReference>
<organism evidence="5 6">
    <name type="scientific">Colletotrichum plurivorum</name>
    <dbReference type="NCBI Taxonomy" id="2175906"/>
    <lineage>
        <taxon>Eukaryota</taxon>
        <taxon>Fungi</taxon>
        <taxon>Dikarya</taxon>
        <taxon>Ascomycota</taxon>
        <taxon>Pezizomycotina</taxon>
        <taxon>Sordariomycetes</taxon>
        <taxon>Hypocreomycetidae</taxon>
        <taxon>Glomerellales</taxon>
        <taxon>Glomerellaceae</taxon>
        <taxon>Colletotrichum</taxon>
        <taxon>Colletotrichum orchidearum species complex</taxon>
    </lineage>
</organism>
<comment type="caution">
    <text evidence="5">The sequence shown here is derived from an EMBL/GenBank/DDBJ whole genome shotgun (WGS) entry which is preliminary data.</text>
</comment>